<dbReference type="PANTHER" id="PTHR34293:SF1">
    <property type="entry name" value="HTH-TYPE TRANSCRIPTIONAL REGULATOR TRMBL2"/>
    <property type="match status" value="1"/>
</dbReference>
<dbReference type="Pfam" id="PF01978">
    <property type="entry name" value="TrmB"/>
    <property type="match status" value="1"/>
</dbReference>
<evidence type="ECO:0000313" key="2">
    <source>
        <dbReference type="EMBL" id="OGL88918.1"/>
    </source>
</evidence>
<dbReference type="InterPro" id="IPR036390">
    <property type="entry name" value="WH_DNA-bd_sf"/>
</dbReference>
<gene>
    <name evidence="2" type="ORF">A3I45_03305</name>
</gene>
<dbReference type="Proteomes" id="UP000177574">
    <property type="component" value="Unassembled WGS sequence"/>
</dbReference>
<evidence type="ECO:0000313" key="3">
    <source>
        <dbReference type="Proteomes" id="UP000177574"/>
    </source>
</evidence>
<sequence length="253" mass="28487">MNLNLLLQNIGLNSKEAHLYLTLLGLGKATAFVLAKESGVKRSSVYVLLEKLQRQGLITTTQTKKVAFFSALSPRSLYALHKAKEEQLKAALPELEALEGSAQEKPQFRVYEGFDGVHSVYYEMIEHYRRGGDIQFFAKLEPIMKAYGKVLDILKAEIKKPGPNKGRLKDLMTEGRFEKSFYEEMKNSANYEIRFVPSQFGQINNDIVIYGNKLAIISGKTRIFATVIESDEVAESFRTMHAMAWAAAKKPVA</sequence>
<dbReference type="AlphaFoldDB" id="A0A1F7VFK8"/>
<comment type="caution">
    <text evidence="2">The sequence shown here is derived from an EMBL/GenBank/DDBJ whole genome shotgun (WGS) entry which is preliminary data.</text>
</comment>
<dbReference type="Gene3D" id="1.10.10.10">
    <property type="entry name" value="Winged helix-like DNA-binding domain superfamily/Winged helix DNA-binding domain"/>
    <property type="match status" value="1"/>
</dbReference>
<protein>
    <recommendedName>
        <fullName evidence="1">Transcription regulator TrmB N-terminal domain-containing protein</fullName>
    </recommendedName>
</protein>
<reference evidence="2 3" key="1">
    <citation type="journal article" date="2016" name="Nat. Commun.">
        <title>Thousands of microbial genomes shed light on interconnected biogeochemical processes in an aquifer system.</title>
        <authorList>
            <person name="Anantharaman K."/>
            <person name="Brown C.T."/>
            <person name="Hug L.A."/>
            <person name="Sharon I."/>
            <person name="Castelle C.J."/>
            <person name="Probst A.J."/>
            <person name="Thomas B.C."/>
            <person name="Singh A."/>
            <person name="Wilkins M.J."/>
            <person name="Karaoz U."/>
            <person name="Brodie E.L."/>
            <person name="Williams K.H."/>
            <person name="Hubbard S.S."/>
            <person name="Banfield J.F."/>
        </authorList>
    </citation>
    <scope>NUCLEOTIDE SEQUENCE [LARGE SCALE GENOMIC DNA]</scope>
</reference>
<dbReference type="EMBL" id="MGET01000058">
    <property type="protein sequence ID" value="OGL88918.1"/>
    <property type="molecule type" value="Genomic_DNA"/>
</dbReference>
<accession>A0A1F7VFK8</accession>
<proteinExistence type="predicted"/>
<evidence type="ECO:0000259" key="1">
    <source>
        <dbReference type="Pfam" id="PF01978"/>
    </source>
</evidence>
<dbReference type="InterPro" id="IPR036388">
    <property type="entry name" value="WH-like_DNA-bd_sf"/>
</dbReference>
<organism evidence="2 3">
    <name type="scientific">Candidatus Uhrbacteria bacterium RIFCSPLOWO2_02_FULL_53_10</name>
    <dbReference type="NCBI Taxonomy" id="1802411"/>
    <lineage>
        <taxon>Bacteria</taxon>
        <taxon>Candidatus Uhriibacteriota</taxon>
    </lineage>
</organism>
<feature type="domain" description="Transcription regulator TrmB N-terminal" evidence="1">
    <location>
        <begin position="7"/>
        <end position="74"/>
    </location>
</feature>
<dbReference type="SUPFAM" id="SSF46785">
    <property type="entry name" value="Winged helix' DNA-binding domain"/>
    <property type="match status" value="1"/>
</dbReference>
<name>A0A1F7VFK8_9BACT</name>
<dbReference type="PANTHER" id="PTHR34293">
    <property type="entry name" value="HTH-TYPE TRANSCRIPTIONAL REGULATOR TRMBL2"/>
    <property type="match status" value="1"/>
</dbReference>
<dbReference type="InterPro" id="IPR002831">
    <property type="entry name" value="Tscrpt_reg_TrmB_N"/>
</dbReference>
<dbReference type="InterPro" id="IPR051797">
    <property type="entry name" value="TrmB-like"/>
</dbReference>